<gene>
    <name evidence="2" type="ORF">ACIBG2_00560</name>
</gene>
<proteinExistence type="predicted"/>
<keyword evidence="3" id="KW-1185">Reference proteome</keyword>
<evidence type="ECO:0000256" key="1">
    <source>
        <dbReference type="SAM" id="SignalP"/>
    </source>
</evidence>
<keyword evidence="1" id="KW-0732">Signal</keyword>
<dbReference type="RefSeq" id="WP_397077590.1">
    <property type="nucleotide sequence ID" value="NZ_JBITGY010000001.1"/>
</dbReference>
<feature type="signal peptide" evidence="1">
    <location>
        <begin position="1"/>
        <end position="24"/>
    </location>
</feature>
<sequence length="323" mass="34142">MRTFWHAAALAAVLTALTPATAPAARADDHRHGESVRYASVKGCPDKNGEKRPCGPWRLVMHSGEMTLLRDAQTVARHADGTSSGYQVAPIAVSGDGRRVAYFTKQGRVAVRTLGGGVKLLAADALPRAGQYERVFNLSDDGAKLAVTTYGKQTRVFDSATGAQLGSAGRDEPVEGFSGDADEILTVADGEDSVTDLVIYRDTGEQSRRVTPPQLVSGNGPHALAADGTTIANLVMGKKPALVLYDSASDQVTATPKVKLPAGGVRRIDWTGENQVTVHLALERDGRPTRMTVVQISVPSGAVKVRDRYTVLADSYVFASCGG</sequence>
<dbReference type="InterPro" id="IPR011042">
    <property type="entry name" value="6-blade_b-propeller_TolB-like"/>
</dbReference>
<dbReference type="Proteomes" id="UP001612741">
    <property type="component" value="Unassembled WGS sequence"/>
</dbReference>
<name>A0ABW7YJG1_9ACTN</name>
<reference evidence="2 3" key="1">
    <citation type="submission" date="2024-10" db="EMBL/GenBank/DDBJ databases">
        <title>The Natural Products Discovery Center: Release of the First 8490 Sequenced Strains for Exploring Actinobacteria Biosynthetic Diversity.</title>
        <authorList>
            <person name="Kalkreuter E."/>
            <person name="Kautsar S.A."/>
            <person name="Yang D."/>
            <person name="Bader C.D."/>
            <person name="Teijaro C.N."/>
            <person name="Fluegel L."/>
            <person name="Davis C.M."/>
            <person name="Simpson J.R."/>
            <person name="Lauterbach L."/>
            <person name="Steele A.D."/>
            <person name="Gui C."/>
            <person name="Meng S."/>
            <person name="Li G."/>
            <person name="Viehrig K."/>
            <person name="Ye F."/>
            <person name="Su P."/>
            <person name="Kiefer A.F."/>
            <person name="Nichols A."/>
            <person name="Cepeda A.J."/>
            <person name="Yan W."/>
            <person name="Fan B."/>
            <person name="Jiang Y."/>
            <person name="Adhikari A."/>
            <person name="Zheng C.-J."/>
            <person name="Schuster L."/>
            <person name="Cowan T.M."/>
            <person name="Smanski M.J."/>
            <person name="Chevrette M.G."/>
            <person name="De Carvalho L.P.S."/>
            <person name="Shen B."/>
        </authorList>
    </citation>
    <scope>NUCLEOTIDE SEQUENCE [LARGE SCALE GENOMIC DNA]</scope>
    <source>
        <strain evidence="2 3">NPDC050545</strain>
    </source>
</reference>
<dbReference type="SUPFAM" id="SSF50969">
    <property type="entry name" value="YVTN repeat-like/Quinoprotein amine dehydrogenase"/>
    <property type="match status" value="1"/>
</dbReference>
<organism evidence="2 3">
    <name type="scientific">Nonomuraea typhae</name>
    <dbReference type="NCBI Taxonomy" id="2603600"/>
    <lineage>
        <taxon>Bacteria</taxon>
        <taxon>Bacillati</taxon>
        <taxon>Actinomycetota</taxon>
        <taxon>Actinomycetes</taxon>
        <taxon>Streptosporangiales</taxon>
        <taxon>Streptosporangiaceae</taxon>
        <taxon>Nonomuraea</taxon>
    </lineage>
</organism>
<evidence type="ECO:0008006" key="4">
    <source>
        <dbReference type="Google" id="ProtNLM"/>
    </source>
</evidence>
<dbReference type="InterPro" id="IPR011044">
    <property type="entry name" value="Quino_amine_DH_bsu"/>
</dbReference>
<comment type="caution">
    <text evidence="2">The sequence shown here is derived from an EMBL/GenBank/DDBJ whole genome shotgun (WGS) entry which is preliminary data.</text>
</comment>
<dbReference type="Gene3D" id="2.120.10.30">
    <property type="entry name" value="TolB, C-terminal domain"/>
    <property type="match status" value="1"/>
</dbReference>
<protein>
    <recommendedName>
        <fullName evidence="4">WD40 repeat domain-containing protein</fullName>
    </recommendedName>
</protein>
<evidence type="ECO:0000313" key="3">
    <source>
        <dbReference type="Proteomes" id="UP001612741"/>
    </source>
</evidence>
<dbReference type="EMBL" id="JBITGY010000001">
    <property type="protein sequence ID" value="MFI6495842.1"/>
    <property type="molecule type" value="Genomic_DNA"/>
</dbReference>
<accession>A0ABW7YJG1</accession>
<evidence type="ECO:0000313" key="2">
    <source>
        <dbReference type="EMBL" id="MFI6495842.1"/>
    </source>
</evidence>
<feature type="chain" id="PRO_5045420448" description="WD40 repeat domain-containing protein" evidence="1">
    <location>
        <begin position="25"/>
        <end position="323"/>
    </location>
</feature>